<reference evidence="1" key="1">
    <citation type="submission" date="2022-03" db="EMBL/GenBank/DDBJ databases">
        <authorList>
            <person name="Ragab S."/>
            <person name="Abdelmoteleb M."/>
            <person name="El-Shibiny A."/>
        </authorList>
    </citation>
    <scope>NUCLEOTIDE SEQUENCE</scope>
</reference>
<dbReference type="Proteomes" id="UP000830967">
    <property type="component" value="Segment"/>
</dbReference>
<proteinExistence type="predicted"/>
<accession>A0AAE9HHF6</accession>
<dbReference type="RefSeq" id="YP_010684646.1">
    <property type="nucleotide sequence ID" value="NC_071140.1"/>
</dbReference>
<protein>
    <submittedName>
        <fullName evidence="1">Molybdopterin guanine dinucleotide synthesis protein B</fullName>
    </submittedName>
</protein>
<sequence>MSNMCDCHSCGLRSSAAPEKNKEYEKIINMLIDSGGEKQLVELIRIFTNKISTEISTSRGPNLLAYENKELARVDVITRAAEQLKSLLTSRIQDGGDTK</sequence>
<evidence type="ECO:0000313" key="2">
    <source>
        <dbReference type="Proteomes" id="UP000830967"/>
    </source>
</evidence>
<dbReference type="EMBL" id="ON086804">
    <property type="protein sequence ID" value="UPU16090.1"/>
    <property type="molecule type" value="Genomic_DNA"/>
</dbReference>
<dbReference type="GeneID" id="78059027"/>
<keyword evidence="2" id="KW-1185">Reference proteome</keyword>
<name>A0AAE9HHF6_9CAUD</name>
<evidence type="ECO:0000313" key="1">
    <source>
        <dbReference type="EMBL" id="UPU16090.1"/>
    </source>
</evidence>
<dbReference type="KEGG" id="vg:78059027"/>
<organism evidence="1 2">
    <name type="scientific">Escherichia phage ZCEC13</name>
    <dbReference type="NCBI Taxonomy" id="2935866"/>
    <lineage>
        <taxon>Viruses</taxon>
        <taxon>Duplodnaviria</taxon>
        <taxon>Heunggongvirae</taxon>
        <taxon>Uroviricota</taxon>
        <taxon>Caudoviricetes</taxon>
        <taxon>Jameshumphriesvirinae</taxon>
        <taxon>Zewailvirus</taxon>
        <taxon>Zewailvirus ZCEC13</taxon>
    </lineage>
</organism>